<dbReference type="OrthoDB" id="8685730at2"/>
<dbReference type="GO" id="GO:0043856">
    <property type="term" value="F:anti-sigma factor antagonist activity"/>
    <property type="evidence" value="ECO:0007669"/>
    <property type="project" value="TreeGrafter"/>
</dbReference>
<dbReference type="PANTHER" id="PTHR33495">
    <property type="entry name" value="ANTI-SIGMA FACTOR ANTAGONIST TM_1081-RELATED-RELATED"/>
    <property type="match status" value="1"/>
</dbReference>
<dbReference type="Gene3D" id="3.30.750.24">
    <property type="entry name" value="STAS domain"/>
    <property type="match status" value="1"/>
</dbReference>
<sequence length="161" mass="18002">MSDGEIFYACQDGHYVLKFVGEVRLTLCSTIDKHLEQCLSNEAIKDTLIDLTETTNIDSTSLGLVAKLAIKCSERDMPKPTLVSTNPDITQILLAMGFDQVFLLLDFLPTSVKDLKQVPFVLESEDDVRKRIIHAHKVLIDLNEGNRSAFKDLVETLESCS</sequence>
<proteinExistence type="predicted"/>
<dbReference type="PANTHER" id="PTHR33495:SF2">
    <property type="entry name" value="ANTI-SIGMA FACTOR ANTAGONIST TM_1081-RELATED"/>
    <property type="match status" value="1"/>
</dbReference>
<dbReference type="STRING" id="267850.ADINL_3132"/>
<dbReference type="Proteomes" id="UP000027318">
    <property type="component" value="Unassembled WGS sequence"/>
</dbReference>
<keyword evidence="3" id="KW-1185">Reference proteome</keyword>
<dbReference type="PATRIC" id="fig|267850.7.peg.3083"/>
<feature type="domain" description="STAS" evidence="1">
    <location>
        <begin position="12"/>
        <end position="118"/>
    </location>
</feature>
<dbReference type="InterPro" id="IPR002645">
    <property type="entry name" value="STAS_dom"/>
</dbReference>
<protein>
    <submittedName>
        <fullName evidence="2">Serine-protein kinase RsbW</fullName>
        <ecNumber evidence="2">2.7.11.1</ecNumber>
    </submittedName>
</protein>
<evidence type="ECO:0000259" key="1">
    <source>
        <dbReference type="PROSITE" id="PS50801"/>
    </source>
</evidence>
<reference evidence="2 3" key="1">
    <citation type="journal article" date="2005" name="Int. J. Syst. Evol. Microbiol.">
        <title>Nitrincola lacisaponensis gen. nov., sp. nov., a novel alkaliphilic bacterium isolated from an alkaline, saline lake.</title>
        <authorList>
            <person name="Dimitriu P.A."/>
            <person name="Shukla S.K."/>
            <person name="Conradt J."/>
            <person name="Marquez M.C."/>
            <person name="Ventosa A."/>
            <person name="Maglia A."/>
            <person name="Peyton B.M."/>
            <person name="Pinkart H.C."/>
            <person name="Mormile M.R."/>
        </authorList>
    </citation>
    <scope>NUCLEOTIDE SEQUENCE [LARGE SCALE GENOMIC DNA]</scope>
    <source>
        <strain evidence="2 3">4CA</strain>
    </source>
</reference>
<dbReference type="PROSITE" id="PS50801">
    <property type="entry name" value="STAS"/>
    <property type="match status" value="1"/>
</dbReference>
<organism evidence="2 3">
    <name type="scientific">Nitrincola lacisaponensis</name>
    <dbReference type="NCBI Taxonomy" id="267850"/>
    <lineage>
        <taxon>Bacteria</taxon>
        <taxon>Pseudomonadati</taxon>
        <taxon>Pseudomonadota</taxon>
        <taxon>Gammaproteobacteria</taxon>
        <taxon>Oceanospirillales</taxon>
        <taxon>Oceanospirillaceae</taxon>
        <taxon>Nitrincola</taxon>
    </lineage>
</organism>
<dbReference type="EMBL" id="JMSZ01000042">
    <property type="protein sequence ID" value="KDE38677.1"/>
    <property type="molecule type" value="Genomic_DNA"/>
</dbReference>
<dbReference type="CDD" id="cd07043">
    <property type="entry name" value="STAS_anti-anti-sigma_factors"/>
    <property type="match status" value="1"/>
</dbReference>
<dbReference type="InterPro" id="IPR036513">
    <property type="entry name" value="STAS_dom_sf"/>
</dbReference>
<keyword evidence="2" id="KW-0418">Kinase</keyword>
<comment type="caution">
    <text evidence="2">The sequence shown here is derived from an EMBL/GenBank/DDBJ whole genome shotgun (WGS) entry which is preliminary data.</text>
</comment>
<dbReference type="SUPFAM" id="SSF52091">
    <property type="entry name" value="SpoIIaa-like"/>
    <property type="match status" value="1"/>
</dbReference>
<dbReference type="GO" id="GO:0004674">
    <property type="term" value="F:protein serine/threonine kinase activity"/>
    <property type="evidence" value="ECO:0007669"/>
    <property type="project" value="UniProtKB-EC"/>
</dbReference>
<evidence type="ECO:0000313" key="3">
    <source>
        <dbReference type="Proteomes" id="UP000027318"/>
    </source>
</evidence>
<keyword evidence="2" id="KW-0808">Transferase</keyword>
<dbReference type="RefSeq" id="WP_036550155.1">
    <property type="nucleotide sequence ID" value="NZ_JMSZ01000042.1"/>
</dbReference>
<evidence type="ECO:0000313" key="2">
    <source>
        <dbReference type="EMBL" id="KDE38677.1"/>
    </source>
</evidence>
<dbReference type="PIRSF" id="PIRSF029548">
    <property type="entry name" value="UCP029548"/>
    <property type="match status" value="1"/>
</dbReference>
<dbReference type="Pfam" id="PF01740">
    <property type="entry name" value="STAS"/>
    <property type="match status" value="1"/>
</dbReference>
<gene>
    <name evidence="2" type="ORF">ADINL_3132</name>
</gene>
<dbReference type="InterPro" id="IPR014557">
    <property type="entry name" value="UCP029548_STAS-type"/>
</dbReference>
<dbReference type="AlphaFoldDB" id="A0A063Y2C3"/>
<accession>A0A063Y2C3</accession>
<dbReference type="EC" id="2.7.11.1" evidence="2"/>
<name>A0A063Y2C3_9GAMM</name>